<name>A0AAU8A138_9BURK</name>
<gene>
    <name evidence="4" type="ORF">NKE59_05725</name>
</gene>
<protein>
    <submittedName>
        <fullName evidence="4">Cyclase/dehydrase</fullName>
    </submittedName>
</protein>
<feature type="chain" id="PRO_5043425847" evidence="2">
    <location>
        <begin position="19"/>
        <end position="188"/>
    </location>
</feature>
<dbReference type="InterPro" id="IPR023393">
    <property type="entry name" value="START-like_dom_sf"/>
</dbReference>
<feature type="domain" description="Coenzyme Q-binding protein COQ10 START" evidence="3">
    <location>
        <begin position="51"/>
        <end position="164"/>
    </location>
</feature>
<dbReference type="Pfam" id="PF03364">
    <property type="entry name" value="Polyketide_cyc"/>
    <property type="match status" value="1"/>
</dbReference>
<comment type="similarity">
    <text evidence="1">Belongs to the ribosome association toxin RatA family.</text>
</comment>
<evidence type="ECO:0000256" key="2">
    <source>
        <dbReference type="SAM" id="SignalP"/>
    </source>
</evidence>
<dbReference type="AlphaFoldDB" id="A0AAU8A138"/>
<dbReference type="EMBL" id="CP099959">
    <property type="protein sequence ID" value="XCC57001.1"/>
    <property type="molecule type" value="Genomic_DNA"/>
</dbReference>
<accession>A0AAU8A138</accession>
<dbReference type="InterPro" id="IPR005031">
    <property type="entry name" value="COQ10_START"/>
</dbReference>
<feature type="signal peptide" evidence="2">
    <location>
        <begin position="1"/>
        <end position="18"/>
    </location>
</feature>
<dbReference type="RefSeq" id="WP_353438006.1">
    <property type="nucleotide sequence ID" value="NZ_CP099959.1"/>
</dbReference>
<dbReference type="SUPFAM" id="SSF55961">
    <property type="entry name" value="Bet v1-like"/>
    <property type="match status" value="1"/>
</dbReference>
<organism evidence="4">
    <name type="scientific">Polynucleobacter sp. UK-FUSCHL-C3</name>
    <dbReference type="NCBI Taxonomy" id="2955208"/>
    <lineage>
        <taxon>Bacteria</taxon>
        <taxon>Pseudomonadati</taxon>
        <taxon>Pseudomonadota</taxon>
        <taxon>Betaproteobacteria</taxon>
        <taxon>Burkholderiales</taxon>
        <taxon>Burkholderiaceae</taxon>
        <taxon>Polynucleobacter</taxon>
    </lineage>
</organism>
<sequence length="188" mass="21888">MKWIFSLMLVLLMTQGYAQENINPFDVEVSVVQIEGRYHIQASYAIPMNICNAFSFITDYEGAKNIPGILEIKIISRVGNKVRVYRLIEEQSLFFRIEMRSVMEFIETPNRTLAFKQISGDMKSYMGSWRLTSENGKTNFKYEAWIEPDSIIPSAVIEYFMKNNTRRRFDLMAQRASQHKTVEALACK</sequence>
<evidence type="ECO:0000259" key="3">
    <source>
        <dbReference type="Pfam" id="PF03364"/>
    </source>
</evidence>
<dbReference type="PANTHER" id="PTHR34060">
    <property type="entry name" value="POLYKETIDE CYCLASE / DEHYDRASE AND LIPID TRANSPORT PROTEIN"/>
    <property type="match status" value="1"/>
</dbReference>
<dbReference type="Gene3D" id="3.30.530.20">
    <property type="match status" value="1"/>
</dbReference>
<dbReference type="PANTHER" id="PTHR34060:SF1">
    <property type="entry name" value="POLYKETIDE CYCLASE _ DEHYDRASE AND LIPID TRANSPORT PROTEIN"/>
    <property type="match status" value="1"/>
</dbReference>
<keyword evidence="2" id="KW-0732">Signal</keyword>
<evidence type="ECO:0000313" key="4">
    <source>
        <dbReference type="EMBL" id="XCC57001.1"/>
    </source>
</evidence>
<evidence type="ECO:0000256" key="1">
    <source>
        <dbReference type="ARBA" id="ARBA00008918"/>
    </source>
</evidence>
<reference evidence="4" key="1">
    <citation type="submission" date="2022-06" db="EMBL/GenBank/DDBJ databases">
        <title>New Polynucleobacter species.</title>
        <authorList>
            <person name="Hahn M.W."/>
        </authorList>
    </citation>
    <scope>NUCLEOTIDE SEQUENCE</scope>
    <source>
        <strain evidence="4">UK-FUSCHL-C3</strain>
    </source>
</reference>
<proteinExistence type="inferred from homology"/>